<keyword evidence="2" id="KW-0805">Transcription regulation</keyword>
<dbReference type="PROSITE" id="PS00622">
    <property type="entry name" value="HTH_LUXR_1"/>
    <property type="match status" value="1"/>
</dbReference>
<dbReference type="PANTHER" id="PTHR43214:SF24">
    <property type="entry name" value="TRANSCRIPTIONAL REGULATORY PROTEIN NARL-RELATED"/>
    <property type="match status" value="1"/>
</dbReference>
<evidence type="ECO:0000313" key="8">
    <source>
        <dbReference type="EMBL" id="GAA4407368.1"/>
    </source>
</evidence>
<dbReference type="InterPro" id="IPR058245">
    <property type="entry name" value="NreC/VraR/RcsB-like_REC"/>
</dbReference>
<keyword evidence="9" id="KW-1185">Reference proteome</keyword>
<evidence type="ECO:0000259" key="6">
    <source>
        <dbReference type="PROSITE" id="PS50043"/>
    </source>
</evidence>
<dbReference type="InterPro" id="IPR001789">
    <property type="entry name" value="Sig_transdc_resp-reg_receiver"/>
</dbReference>
<feature type="domain" description="HTH luxR-type" evidence="6">
    <location>
        <begin position="150"/>
        <end position="215"/>
    </location>
</feature>
<feature type="modified residue" description="4-aspartylphosphate" evidence="5">
    <location>
        <position position="58"/>
    </location>
</feature>
<dbReference type="PRINTS" id="PR00038">
    <property type="entry name" value="HTHLUXR"/>
</dbReference>
<evidence type="ECO:0000256" key="1">
    <source>
        <dbReference type="ARBA" id="ARBA00022553"/>
    </source>
</evidence>
<dbReference type="CDD" id="cd06170">
    <property type="entry name" value="LuxR_C_like"/>
    <property type="match status" value="1"/>
</dbReference>
<dbReference type="InterPro" id="IPR000792">
    <property type="entry name" value="Tscrpt_reg_LuxR_C"/>
</dbReference>
<dbReference type="EMBL" id="BAABFR010000177">
    <property type="protein sequence ID" value="GAA4407368.1"/>
    <property type="molecule type" value="Genomic_DNA"/>
</dbReference>
<evidence type="ECO:0000313" key="9">
    <source>
        <dbReference type="Proteomes" id="UP001500635"/>
    </source>
</evidence>
<dbReference type="SMART" id="SM00448">
    <property type="entry name" value="REC"/>
    <property type="match status" value="1"/>
</dbReference>
<sequence length="222" mass="23632">MDGEPIRVLLVDDQELVRSGLRRILRRKDGFDVVGECSDGDEVAGAVAAHSPDVVVMDLRMKRVSGMEATRRLGTRDGAPPVLVLTTFSDDDLLSEALRAGAAGFVLKDSPAEELIRAVRLVAAGDAVLDPAVTGRVLHAYRAAPVPAASPVATQRLTTREVDVLALVGRGLSNDEIAAELVISTVTVKSHIGSIFAKLRVRDRAAAIVFAFDHGLVRPRQG</sequence>
<name>A0ABP8KJD8_9ACTN</name>
<accession>A0ABP8KJD8</accession>
<dbReference type="Pfam" id="PF00072">
    <property type="entry name" value="Response_reg"/>
    <property type="match status" value="1"/>
</dbReference>
<dbReference type="RefSeq" id="WP_345001733.1">
    <property type="nucleotide sequence ID" value="NZ_BAABFR010000177.1"/>
</dbReference>
<dbReference type="Pfam" id="PF00196">
    <property type="entry name" value="GerE"/>
    <property type="match status" value="1"/>
</dbReference>
<dbReference type="PANTHER" id="PTHR43214">
    <property type="entry name" value="TWO-COMPONENT RESPONSE REGULATOR"/>
    <property type="match status" value="1"/>
</dbReference>
<gene>
    <name evidence="8" type="ORF">GCM10023147_51360</name>
</gene>
<dbReference type="SMART" id="SM00421">
    <property type="entry name" value="HTH_LUXR"/>
    <property type="match status" value="1"/>
</dbReference>
<feature type="domain" description="Response regulatory" evidence="7">
    <location>
        <begin position="7"/>
        <end position="123"/>
    </location>
</feature>
<organism evidence="8 9">
    <name type="scientific">Tsukamurella soli</name>
    <dbReference type="NCBI Taxonomy" id="644556"/>
    <lineage>
        <taxon>Bacteria</taxon>
        <taxon>Bacillati</taxon>
        <taxon>Actinomycetota</taxon>
        <taxon>Actinomycetes</taxon>
        <taxon>Mycobacteriales</taxon>
        <taxon>Tsukamurellaceae</taxon>
        <taxon>Tsukamurella</taxon>
    </lineage>
</organism>
<dbReference type="SUPFAM" id="SSF52172">
    <property type="entry name" value="CheY-like"/>
    <property type="match status" value="1"/>
</dbReference>
<dbReference type="InterPro" id="IPR011006">
    <property type="entry name" value="CheY-like_superfamily"/>
</dbReference>
<dbReference type="CDD" id="cd17535">
    <property type="entry name" value="REC_NarL-like"/>
    <property type="match status" value="1"/>
</dbReference>
<evidence type="ECO:0000256" key="4">
    <source>
        <dbReference type="ARBA" id="ARBA00023163"/>
    </source>
</evidence>
<dbReference type="Proteomes" id="UP001500635">
    <property type="component" value="Unassembled WGS sequence"/>
</dbReference>
<protein>
    <submittedName>
        <fullName evidence="8">Response regulator transcription factor</fullName>
    </submittedName>
</protein>
<proteinExistence type="predicted"/>
<evidence type="ECO:0000256" key="5">
    <source>
        <dbReference type="PROSITE-ProRule" id="PRU00169"/>
    </source>
</evidence>
<keyword evidence="1 5" id="KW-0597">Phosphoprotein</keyword>
<comment type="caution">
    <text evidence="8">The sequence shown here is derived from an EMBL/GenBank/DDBJ whole genome shotgun (WGS) entry which is preliminary data.</text>
</comment>
<dbReference type="PROSITE" id="PS50043">
    <property type="entry name" value="HTH_LUXR_2"/>
    <property type="match status" value="1"/>
</dbReference>
<evidence type="ECO:0000259" key="7">
    <source>
        <dbReference type="PROSITE" id="PS50110"/>
    </source>
</evidence>
<evidence type="ECO:0000256" key="3">
    <source>
        <dbReference type="ARBA" id="ARBA00023125"/>
    </source>
</evidence>
<dbReference type="Gene3D" id="3.40.50.2300">
    <property type="match status" value="1"/>
</dbReference>
<keyword evidence="3" id="KW-0238">DNA-binding</keyword>
<keyword evidence="4" id="KW-0804">Transcription</keyword>
<reference evidence="9" key="1">
    <citation type="journal article" date="2019" name="Int. J. Syst. Evol. Microbiol.">
        <title>The Global Catalogue of Microorganisms (GCM) 10K type strain sequencing project: providing services to taxonomists for standard genome sequencing and annotation.</title>
        <authorList>
            <consortium name="The Broad Institute Genomics Platform"/>
            <consortium name="The Broad Institute Genome Sequencing Center for Infectious Disease"/>
            <person name="Wu L."/>
            <person name="Ma J."/>
        </authorList>
    </citation>
    <scope>NUCLEOTIDE SEQUENCE [LARGE SCALE GENOMIC DNA]</scope>
    <source>
        <strain evidence="9">JCM 17688</strain>
    </source>
</reference>
<evidence type="ECO:0000256" key="2">
    <source>
        <dbReference type="ARBA" id="ARBA00023015"/>
    </source>
</evidence>
<dbReference type="InterPro" id="IPR039420">
    <property type="entry name" value="WalR-like"/>
</dbReference>
<dbReference type="PROSITE" id="PS50110">
    <property type="entry name" value="RESPONSE_REGULATORY"/>
    <property type="match status" value="1"/>
</dbReference>